<keyword evidence="3" id="KW-1185">Reference proteome</keyword>
<dbReference type="InterPro" id="IPR013022">
    <property type="entry name" value="Xyl_isomerase-like_TIM-brl"/>
</dbReference>
<gene>
    <name evidence="2" type="ORF">C8N44_101248</name>
</gene>
<comment type="caution">
    <text evidence="2">The sequence shown here is derived from an EMBL/GenBank/DDBJ whole genome shotgun (WGS) entry which is preliminary data.</text>
</comment>
<name>A0A2T6BA62_9RHOB</name>
<dbReference type="Pfam" id="PF01261">
    <property type="entry name" value="AP_endonuc_2"/>
    <property type="match status" value="1"/>
</dbReference>
<evidence type="ECO:0000259" key="1">
    <source>
        <dbReference type="Pfam" id="PF01261"/>
    </source>
</evidence>
<dbReference type="AlphaFoldDB" id="A0A2T6BA62"/>
<organism evidence="2 3">
    <name type="scientific">Allosediminivita pacifica</name>
    <dbReference type="NCBI Taxonomy" id="1267769"/>
    <lineage>
        <taxon>Bacteria</taxon>
        <taxon>Pseudomonadati</taxon>
        <taxon>Pseudomonadota</taxon>
        <taxon>Alphaproteobacteria</taxon>
        <taxon>Rhodobacterales</taxon>
        <taxon>Paracoccaceae</taxon>
        <taxon>Allosediminivita</taxon>
    </lineage>
</organism>
<dbReference type="Proteomes" id="UP000244069">
    <property type="component" value="Unassembled WGS sequence"/>
</dbReference>
<dbReference type="SUPFAM" id="SSF51658">
    <property type="entry name" value="Xylose isomerase-like"/>
    <property type="match status" value="1"/>
</dbReference>
<dbReference type="RefSeq" id="WP_107974326.1">
    <property type="nucleotide sequence ID" value="NZ_BMEZ01000001.1"/>
</dbReference>
<feature type="domain" description="Xylose isomerase-like TIM barrel" evidence="1">
    <location>
        <begin position="29"/>
        <end position="274"/>
    </location>
</feature>
<reference evidence="2 3" key="1">
    <citation type="submission" date="2018-04" db="EMBL/GenBank/DDBJ databases">
        <title>Genomic Encyclopedia of Archaeal and Bacterial Type Strains, Phase II (KMG-II): from individual species to whole genera.</title>
        <authorList>
            <person name="Goeker M."/>
        </authorList>
    </citation>
    <scope>NUCLEOTIDE SEQUENCE [LARGE SCALE GENOMIC DNA]</scope>
    <source>
        <strain evidence="2 3">DSM 29329</strain>
    </source>
</reference>
<proteinExistence type="predicted"/>
<sequence>MEFGTSSYSFQKLLKAGDIGIEGVFDQIAGSGGTHMELATLTVGPGLEDMMDYDLSGDAETRKRLEAASRESGVTLSGMCIPASFIDEDRAARRAQIDRAKRYVDLCADMGVGFLRTDVVPWSMRPESYAQVEALFPVIVEGCAEVADHAAARGVVASIENHGFLMNGSERCRRLVQAVDSPHFRMTLDIGNFLCVDEDPFVAVNNCLGVASYMHVKDFLVRKHYPGPGWLETLGGRHIVGTVFGFGDVETRAIVRRILQSGYDGYVSLEFEGNEPTLMGCETGLKNVIRIFDEVRAELASEAA</sequence>
<dbReference type="PANTHER" id="PTHR12110:SF53">
    <property type="entry name" value="BLR5974 PROTEIN"/>
    <property type="match status" value="1"/>
</dbReference>
<dbReference type="InterPro" id="IPR036237">
    <property type="entry name" value="Xyl_isomerase-like_sf"/>
</dbReference>
<keyword evidence="2" id="KW-0413">Isomerase</keyword>
<dbReference type="GO" id="GO:0016853">
    <property type="term" value="F:isomerase activity"/>
    <property type="evidence" value="ECO:0007669"/>
    <property type="project" value="UniProtKB-KW"/>
</dbReference>
<dbReference type="OrthoDB" id="256906at2"/>
<dbReference type="Gene3D" id="3.20.20.150">
    <property type="entry name" value="Divalent-metal-dependent TIM barrel enzymes"/>
    <property type="match status" value="1"/>
</dbReference>
<dbReference type="InterPro" id="IPR050312">
    <property type="entry name" value="IolE/XylAMocC-like"/>
</dbReference>
<evidence type="ECO:0000313" key="2">
    <source>
        <dbReference type="EMBL" id="PTX52957.1"/>
    </source>
</evidence>
<dbReference type="PANTHER" id="PTHR12110">
    <property type="entry name" value="HYDROXYPYRUVATE ISOMERASE"/>
    <property type="match status" value="1"/>
</dbReference>
<evidence type="ECO:0000313" key="3">
    <source>
        <dbReference type="Proteomes" id="UP000244069"/>
    </source>
</evidence>
<protein>
    <submittedName>
        <fullName evidence="2">Sugar phosphate isomerase/epimerase</fullName>
    </submittedName>
</protein>
<accession>A0A2T6BA62</accession>
<dbReference type="EMBL" id="QBKN01000001">
    <property type="protein sequence ID" value="PTX52957.1"/>
    <property type="molecule type" value="Genomic_DNA"/>
</dbReference>